<gene>
    <name evidence="1" type="ORF">AS156_23495</name>
</gene>
<reference evidence="1 2" key="1">
    <citation type="submission" date="2015-11" db="EMBL/GenBank/DDBJ databases">
        <title>Draft Genome Sequence of the Strain BR 10303 (Bradyrhizobium sp.) isolated from nodules of Centrolobium paraense.</title>
        <authorList>
            <person name="Zelli J.E."/>
            <person name="Simoes-Araujo J.L."/>
            <person name="Barauna A.C."/>
            <person name="Silva K."/>
        </authorList>
    </citation>
    <scope>NUCLEOTIDE SEQUENCE [LARGE SCALE GENOMIC DNA]</scope>
    <source>
        <strain evidence="1 2">BR 10303</strain>
    </source>
</reference>
<dbReference type="AlphaFoldDB" id="A0A109JAZ8"/>
<accession>A0A109JAZ8</accession>
<sequence length="745" mass="80925">MRHSRGLLVAVTFVLSFADPVPLSGQETAQPALVEIDAKDITGVVKSANGPEGGVWVIAETRDLGTRFAKVVVTDEAGRFLIPDLPAAAYQVWVRGYGLVDSPKVVAEPGQRLNLEASVAPDRAAAAQYYAAIYWFSLLRPPGPEKFPGTGPNGNGIPPQFKTREQWLDVIKTNGCGNCHQIGNYATRTMPPAFDHFQSSIAAWARRLQSGPGGSTMVRTMGRLLTPDGGHLAALADWTDRIRAGELPKSAPPRPSGIERNLVVTVRDWLDPKHYLHDLTATDKRQPTVNANGPLYGATELSTNTMPVLDPLRDIKRVVPVPVREPDRTPSSSLANLVFASSPYFGREQVWDSQVNAHSPVMDQDGRIYFTAQARPPTEVPAYCGKDSSLRSAQLYPLTTKPEGFSQNSRQVTVYDAGSGKFTFIDTCFGTQHLNFAEDEANTLWFSNNTQGKNAVVGWVNTKKFWSTGDAAAAQGWTALVVDTNGNGRRDENYNEPGQPVDPHRDTRIPFGLYGISVSPLDGTIWGSSLPHPGYIVRINPGPNPPDTALAELYKVPLPGYGIRGMDVDRNGVVWVPLDSGHIGSFDRRLCKGPLNGPGAEIGDRCPEGWRFYPLPGPPLEGTIGAAENPYYLWVDQHDILGLGANTPIATGNQSDSLHALVDSHIVELRVPYPMGFFAKQIDGRIDDPTAGWKGRELWVTSGNRTPFHVEGIDAPHPGAPGTTDATRASPMVVQFQLRPSPLAH</sequence>
<evidence type="ECO:0000313" key="1">
    <source>
        <dbReference type="EMBL" id="KWV45625.1"/>
    </source>
</evidence>
<protein>
    <recommendedName>
        <fullName evidence="3">Carboxypeptidase family protein</fullName>
    </recommendedName>
</protein>
<name>A0A109JAZ8_9BRAD</name>
<dbReference type="InterPro" id="IPR008969">
    <property type="entry name" value="CarboxyPept-like_regulatory"/>
</dbReference>
<dbReference type="Proteomes" id="UP000057737">
    <property type="component" value="Unassembled WGS sequence"/>
</dbReference>
<comment type="caution">
    <text evidence="1">The sequence shown here is derived from an EMBL/GenBank/DDBJ whole genome shotgun (WGS) entry which is preliminary data.</text>
</comment>
<dbReference type="EMBL" id="LNCU01000122">
    <property type="protein sequence ID" value="KWV45625.1"/>
    <property type="molecule type" value="Genomic_DNA"/>
</dbReference>
<organism evidence="1 2">
    <name type="scientific">Bradyrhizobium macuxiense</name>
    <dbReference type="NCBI Taxonomy" id="1755647"/>
    <lineage>
        <taxon>Bacteria</taxon>
        <taxon>Pseudomonadati</taxon>
        <taxon>Pseudomonadota</taxon>
        <taxon>Alphaproteobacteria</taxon>
        <taxon>Hyphomicrobiales</taxon>
        <taxon>Nitrobacteraceae</taxon>
        <taxon>Bradyrhizobium</taxon>
    </lineage>
</organism>
<dbReference type="OrthoDB" id="7578032at2"/>
<evidence type="ECO:0000313" key="2">
    <source>
        <dbReference type="Proteomes" id="UP000057737"/>
    </source>
</evidence>
<dbReference type="SUPFAM" id="SSF49464">
    <property type="entry name" value="Carboxypeptidase regulatory domain-like"/>
    <property type="match status" value="1"/>
</dbReference>
<keyword evidence="2" id="KW-1185">Reference proteome</keyword>
<dbReference type="SUPFAM" id="SSF63825">
    <property type="entry name" value="YWTD domain"/>
    <property type="match status" value="1"/>
</dbReference>
<evidence type="ECO:0008006" key="3">
    <source>
        <dbReference type="Google" id="ProtNLM"/>
    </source>
</evidence>
<dbReference type="RefSeq" id="WP_066515346.1">
    <property type="nucleotide sequence ID" value="NZ_LNCU01000122.1"/>
</dbReference>
<proteinExistence type="predicted"/>